<gene>
    <name evidence="1" type="ORF">GALL_473770</name>
</gene>
<comment type="caution">
    <text evidence="1">The sequence shown here is derived from an EMBL/GenBank/DDBJ whole genome shotgun (WGS) entry which is preliminary data.</text>
</comment>
<evidence type="ECO:0000313" key="1">
    <source>
        <dbReference type="EMBL" id="OIQ71007.1"/>
    </source>
</evidence>
<dbReference type="EMBL" id="MLJW01003919">
    <property type="protein sequence ID" value="OIQ71007.1"/>
    <property type="molecule type" value="Genomic_DNA"/>
</dbReference>
<protein>
    <recommendedName>
        <fullName evidence="2">Secreted protein</fullName>
    </recommendedName>
</protein>
<accession>A0A1J5PTE4</accession>
<reference evidence="1" key="1">
    <citation type="submission" date="2016-10" db="EMBL/GenBank/DDBJ databases">
        <title>Sequence of Gallionella enrichment culture.</title>
        <authorList>
            <person name="Poehlein A."/>
            <person name="Muehling M."/>
            <person name="Daniel R."/>
        </authorList>
    </citation>
    <scope>NUCLEOTIDE SEQUENCE</scope>
</reference>
<name>A0A1J5PTE4_9ZZZZ</name>
<evidence type="ECO:0008006" key="2">
    <source>
        <dbReference type="Google" id="ProtNLM"/>
    </source>
</evidence>
<sequence>MLRWTMPLMAAIFPVWSAAAADLPGSGAGVHRKAPPAYVRRAPVEEGSDVLFTPSDGRVPYVRFPPPTPLLPGSSALPGFYGSHFSYEYQPYYGGPNLSYWYRLPYACGVYGYC</sequence>
<dbReference type="AlphaFoldDB" id="A0A1J5PTE4"/>
<organism evidence="1">
    <name type="scientific">mine drainage metagenome</name>
    <dbReference type="NCBI Taxonomy" id="410659"/>
    <lineage>
        <taxon>unclassified sequences</taxon>
        <taxon>metagenomes</taxon>
        <taxon>ecological metagenomes</taxon>
    </lineage>
</organism>
<proteinExistence type="predicted"/>